<accession>A0ABS5TF36</accession>
<keyword evidence="2" id="KW-1133">Transmembrane helix</keyword>
<evidence type="ECO:0000313" key="4">
    <source>
        <dbReference type="Proteomes" id="UP001197247"/>
    </source>
</evidence>
<sequence length="346" mass="36481">MSARNHPAPTGVTEPGEQPPGADTPATAQHPAHPAHPASARPLPALTGLTLLCLPFAVVGEAGLLLPLESGPVTRILAGCSVAFDLALVLCGVLLAWRTVPGRRGFWRLGVWPLLAGSALISAAALALATGRPTVLVSALVMPGRILAGLATGTLAVYWLRAHTGSVRPPAHHPLARERARTSRAAPLLALTGLAFCAARTDVLTSAYLLPVHLLSAWLVVALIRAPHSPLTRVLHRLGRACGNRPRPLPAEGPLRRRITLPPPGTGAVRFGEQPDIMPNADDENPGAESEVIDVPTRKTPKPGSRTQVSRTGRTIHLDEIPAELRLRPLPPRAEPAARTDPRNSE</sequence>
<protein>
    <submittedName>
        <fullName evidence="3">Uncharacterized protein</fullName>
    </submittedName>
</protein>
<dbReference type="RefSeq" id="WP_214155994.1">
    <property type="nucleotide sequence ID" value="NZ_JAHBAY010000004.1"/>
</dbReference>
<feature type="transmembrane region" description="Helical" evidence="2">
    <location>
        <begin position="43"/>
        <end position="64"/>
    </location>
</feature>
<evidence type="ECO:0000256" key="1">
    <source>
        <dbReference type="SAM" id="MobiDB-lite"/>
    </source>
</evidence>
<name>A0ABS5TF36_9ACTN</name>
<organism evidence="3 4">
    <name type="scientific">Kineosporia corallincola</name>
    <dbReference type="NCBI Taxonomy" id="2835133"/>
    <lineage>
        <taxon>Bacteria</taxon>
        <taxon>Bacillati</taxon>
        <taxon>Actinomycetota</taxon>
        <taxon>Actinomycetes</taxon>
        <taxon>Kineosporiales</taxon>
        <taxon>Kineosporiaceae</taxon>
        <taxon>Kineosporia</taxon>
    </lineage>
</organism>
<feature type="compositionally biased region" description="Basic and acidic residues" evidence="1">
    <location>
        <begin position="316"/>
        <end position="327"/>
    </location>
</feature>
<feature type="compositionally biased region" description="Low complexity" evidence="1">
    <location>
        <begin position="25"/>
        <end position="39"/>
    </location>
</feature>
<proteinExistence type="predicted"/>
<evidence type="ECO:0000256" key="2">
    <source>
        <dbReference type="SAM" id="Phobius"/>
    </source>
</evidence>
<dbReference type="Proteomes" id="UP001197247">
    <property type="component" value="Unassembled WGS sequence"/>
</dbReference>
<dbReference type="EMBL" id="JAHBAY010000004">
    <property type="protein sequence ID" value="MBT0769700.1"/>
    <property type="molecule type" value="Genomic_DNA"/>
</dbReference>
<reference evidence="3 4" key="1">
    <citation type="submission" date="2021-05" db="EMBL/GenBank/DDBJ databases">
        <title>Kineosporia and Streptomyces sp. nov. two new marine actinobacteria isolated from Coral.</title>
        <authorList>
            <person name="Buangrab K."/>
            <person name="Sutthacheep M."/>
            <person name="Yeemin T."/>
            <person name="Harunari E."/>
            <person name="Igarashi Y."/>
            <person name="Kanchanasin P."/>
            <person name="Tanasupawat S."/>
            <person name="Phongsopitanun W."/>
        </authorList>
    </citation>
    <scope>NUCLEOTIDE SEQUENCE [LARGE SCALE GENOMIC DNA]</scope>
    <source>
        <strain evidence="3 4">J2-2</strain>
    </source>
</reference>
<comment type="caution">
    <text evidence="3">The sequence shown here is derived from an EMBL/GenBank/DDBJ whole genome shotgun (WGS) entry which is preliminary data.</text>
</comment>
<feature type="transmembrane region" description="Helical" evidence="2">
    <location>
        <begin position="109"/>
        <end position="129"/>
    </location>
</feature>
<feature type="transmembrane region" description="Helical" evidence="2">
    <location>
        <begin position="207"/>
        <end position="226"/>
    </location>
</feature>
<evidence type="ECO:0000313" key="3">
    <source>
        <dbReference type="EMBL" id="MBT0769700.1"/>
    </source>
</evidence>
<keyword evidence="4" id="KW-1185">Reference proteome</keyword>
<keyword evidence="2" id="KW-0472">Membrane</keyword>
<feature type="region of interest" description="Disordered" evidence="1">
    <location>
        <begin position="245"/>
        <end position="346"/>
    </location>
</feature>
<gene>
    <name evidence="3" type="ORF">KIH74_12250</name>
</gene>
<feature type="compositionally biased region" description="Basic and acidic residues" evidence="1">
    <location>
        <begin position="336"/>
        <end position="346"/>
    </location>
</feature>
<feature type="region of interest" description="Disordered" evidence="1">
    <location>
        <begin position="1"/>
        <end position="39"/>
    </location>
</feature>
<feature type="transmembrane region" description="Helical" evidence="2">
    <location>
        <begin position="135"/>
        <end position="160"/>
    </location>
</feature>
<feature type="transmembrane region" description="Helical" evidence="2">
    <location>
        <begin position="76"/>
        <end position="97"/>
    </location>
</feature>
<keyword evidence="2" id="KW-0812">Transmembrane</keyword>